<evidence type="ECO:0000313" key="3">
    <source>
        <dbReference type="EMBL" id="MBB6001641.1"/>
    </source>
</evidence>
<keyword evidence="2" id="KW-0472">Membrane</keyword>
<feature type="transmembrane region" description="Helical" evidence="2">
    <location>
        <begin position="12"/>
        <end position="30"/>
    </location>
</feature>
<keyword evidence="4" id="KW-1185">Reference proteome</keyword>
<evidence type="ECO:0000313" key="4">
    <source>
        <dbReference type="Proteomes" id="UP000524404"/>
    </source>
</evidence>
<dbReference type="RefSeq" id="WP_184129061.1">
    <property type="nucleotide sequence ID" value="NZ_JACHKT010000001.1"/>
</dbReference>
<gene>
    <name evidence="3" type="ORF">HNP25_000280</name>
</gene>
<keyword evidence="1" id="KW-0175">Coiled coil</keyword>
<evidence type="ECO:0000256" key="2">
    <source>
        <dbReference type="SAM" id="Phobius"/>
    </source>
</evidence>
<proteinExistence type="predicted"/>
<organism evidence="3 4">
    <name type="scientific">Arcicella rosea</name>
    <dbReference type="NCBI Taxonomy" id="502909"/>
    <lineage>
        <taxon>Bacteria</taxon>
        <taxon>Pseudomonadati</taxon>
        <taxon>Bacteroidota</taxon>
        <taxon>Cytophagia</taxon>
        <taxon>Cytophagales</taxon>
        <taxon>Flectobacillaceae</taxon>
        <taxon>Arcicella</taxon>
    </lineage>
</organism>
<keyword evidence="3" id="KW-0449">Lipoprotein</keyword>
<evidence type="ECO:0000256" key="1">
    <source>
        <dbReference type="SAM" id="Coils"/>
    </source>
</evidence>
<protein>
    <submittedName>
        <fullName evidence="3">Outer membrane murein-binding lipoprotein Lpp</fullName>
    </submittedName>
</protein>
<dbReference type="AlphaFoldDB" id="A0A841EQD2"/>
<dbReference type="EMBL" id="JACHKT010000001">
    <property type="protein sequence ID" value="MBB6001641.1"/>
    <property type="molecule type" value="Genomic_DNA"/>
</dbReference>
<name>A0A841EQD2_9BACT</name>
<comment type="caution">
    <text evidence="3">The sequence shown here is derived from an EMBL/GenBank/DDBJ whole genome shotgun (WGS) entry which is preliminary data.</text>
</comment>
<feature type="coiled-coil region" evidence="1">
    <location>
        <begin position="71"/>
        <end position="98"/>
    </location>
</feature>
<accession>A0A841EQD2</accession>
<keyword evidence="2" id="KW-0812">Transmembrane</keyword>
<sequence>MEETSQSSGFWKVLTGFLAIIVGILVYLLFNANSFKKSQEEVIRQKIQALSSTSIRLDSIGIQLDAKIAQIKSLGGKVEDLEATKKQLENDRMLMRRANTFSVAQYEERIKEYVSILVKKDSEIAKFKKENTKLVEKNKSLVSENVSLSSENILLKMVKQGLSDSLEVYAKRNQALTATVNLASSLQAQLVKVNAISSRNKERSNGVYRVSKIEKIKIIFQLQPNLIAKQNVKSVFVRVLDPDGAVMFDTNAGSGNFELAGKETTYTVKKDILYQNIGQAVEMIYARGGATKYRIGHYIVEIFCEGYKIGSGSFDVK</sequence>
<dbReference type="Proteomes" id="UP000524404">
    <property type="component" value="Unassembled WGS sequence"/>
</dbReference>
<keyword evidence="2" id="KW-1133">Transmembrane helix</keyword>
<reference evidence="3 4" key="1">
    <citation type="submission" date="2020-08" db="EMBL/GenBank/DDBJ databases">
        <title>Functional genomics of gut bacteria from endangered species of beetles.</title>
        <authorList>
            <person name="Carlos-Shanley C."/>
        </authorList>
    </citation>
    <scope>NUCLEOTIDE SEQUENCE [LARGE SCALE GENOMIC DNA]</scope>
    <source>
        <strain evidence="3 4">S00070</strain>
    </source>
</reference>